<evidence type="ECO:0000313" key="5">
    <source>
        <dbReference type="EMBL" id="AUP77786.1"/>
    </source>
</evidence>
<dbReference type="InterPro" id="IPR020449">
    <property type="entry name" value="Tscrpt_reg_AraC-type_HTH"/>
</dbReference>
<dbReference type="KEGG" id="fek:C1H87_03265"/>
<dbReference type="GO" id="GO:0003700">
    <property type="term" value="F:DNA-binding transcription factor activity"/>
    <property type="evidence" value="ECO:0007669"/>
    <property type="project" value="InterPro"/>
</dbReference>
<protein>
    <submittedName>
        <fullName evidence="5">AraC family transcriptional regulator</fullName>
    </submittedName>
</protein>
<dbReference type="RefSeq" id="WP_102754445.1">
    <property type="nucleotide sequence ID" value="NZ_CP025791.1"/>
</dbReference>
<accession>A0A2K9PL85</accession>
<dbReference type="InterPro" id="IPR050204">
    <property type="entry name" value="AraC_XylS_family_regulators"/>
</dbReference>
<organism evidence="5 6">
    <name type="scientific">Flavivirga eckloniae</name>
    <dbReference type="NCBI Taxonomy" id="1803846"/>
    <lineage>
        <taxon>Bacteria</taxon>
        <taxon>Pseudomonadati</taxon>
        <taxon>Bacteroidota</taxon>
        <taxon>Flavobacteriia</taxon>
        <taxon>Flavobacteriales</taxon>
        <taxon>Flavobacteriaceae</taxon>
        <taxon>Flavivirga</taxon>
    </lineage>
</organism>
<keyword evidence="3" id="KW-0804">Transcription</keyword>
<dbReference type="EMBL" id="CP025791">
    <property type="protein sequence ID" value="AUP77786.1"/>
    <property type="molecule type" value="Genomic_DNA"/>
</dbReference>
<reference evidence="5 6" key="1">
    <citation type="submission" date="2018-01" db="EMBL/GenBank/DDBJ databases">
        <title>Complete genome sequence of Flavivirga eckloniae ECD14 isolated from seaweed Ecklonia cava.</title>
        <authorList>
            <person name="Lee J.H."/>
            <person name="Baik K.S."/>
            <person name="Seong C.N."/>
        </authorList>
    </citation>
    <scope>NUCLEOTIDE SEQUENCE [LARGE SCALE GENOMIC DNA]</scope>
    <source>
        <strain evidence="5 6">ECD14</strain>
    </source>
</reference>
<dbReference type="PROSITE" id="PS01124">
    <property type="entry name" value="HTH_ARAC_FAMILY_2"/>
    <property type="match status" value="1"/>
</dbReference>
<evidence type="ECO:0000256" key="2">
    <source>
        <dbReference type="ARBA" id="ARBA00023125"/>
    </source>
</evidence>
<dbReference type="Gene3D" id="1.10.10.60">
    <property type="entry name" value="Homeodomain-like"/>
    <property type="match status" value="1"/>
</dbReference>
<feature type="domain" description="HTH araC/xylS-type" evidence="4">
    <location>
        <begin position="157"/>
        <end position="258"/>
    </location>
</feature>
<dbReference type="InterPro" id="IPR046532">
    <property type="entry name" value="DUF6597"/>
</dbReference>
<proteinExistence type="predicted"/>
<dbReference type="GO" id="GO:0043565">
    <property type="term" value="F:sequence-specific DNA binding"/>
    <property type="evidence" value="ECO:0007669"/>
    <property type="project" value="InterPro"/>
</dbReference>
<keyword evidence="1" id="KW-0805">Transcription regulation</keyword>
<evidence type="ECO:0000259" key="4">
    <source>
        <dbReference type="PROSITE" id="PS01124"/>
    </source>
</evidence>
<dbReference type="AlphaFoldDB" id="A0A2K9PL85"/>
<dbReference type="SMART" id="SM00342">
    <property type="entry name" value="HTH_ARAC"/>
    <property type="match status" value="1"/>
</dbReference>
<dbReference type="Pfam" id="PF20240">
    <property type="entry name" value="DUF6597"/>
    <property type="match status" value="1"/>
</dbReference>
<dbReference type="PANTHER" id="PTHR46796:SF13">
    <property type="entry name" value="HTH-TYPE TRANSCRIPTIONAL ACTIVATOR RHAS"/>
    <property type="match status" value="1"/>
</dbReference>
<dbReference type="PANTHER" id="PTHR46796">
    <property type="entry name" value="HTH-TYPE TRANSCRIPTIONAL ACTIVATOR RHAS-RELATED"/>
    <property type="match status" value="1"/>
</dbReference>
<evidence type="ECO:0000313" key="6">
    <source>
        <dbReference type="Proteomes" id="UP000235826"/>
    </source>
</evidence>
<dbReference type="InterPro" id="IPR009057">
    <property type="entry name" value="Homeodomain-like_sf"/>
</dbReference>
<evidence type="ECO:0000256" key="1">
    <source>
        <dbReference type="ARBA" id="ARBA00023015"/>
    </source>
</evidence>
<sequence>MKEVAFIIDQDLAPYVNCIYTDENFDTNGHTNIPLYADGYPGIMFQQTTNGFYLLPRNKKLSELFLFGQTLDPVSLDVKGSYKFVVVQLYPFASKYLLGIDPKVLNDDCYDLLQIEYLDVETYRQSLIQASSLGDQVQLISELMRELIRTHKVSENDRIEKAISIIIENNGQIRIKELLDTIYMTERTFERHFMAYIGLTPKQFSKIIQFQSSINKLTQSTYNSLLDIGYDSGFSDQSHFIRTFKSYTGQTPSYYLNQLSNR</sequence>
<gene>
    <name evidence="5" type="ORF">C1H87_03265</name>
</gene>
<dbReference type="PRINTS" id="PR00032">
    <property type="entry name" value="HTHARAC"/>
</dbReference>
<dbReference type="Pfam" id="PF12833">
    <property type="entry name" value="HTH_18"/>
    <property type="match status" value="1"/>
</dbReference>
<dbReference type="Proteomes" id="UP000235826">
    <property type="component" value="Chromosome"/>
</dbReference>
<evidence type="ECO:0000256" key="3">
    <source>
        <dbReference type="ARBA" id="ARBA00023163"/>
    </source>
</evidence>
<dbReference type="InterPro" id="IPR018060">
    <property type="entry name" value="HTH_AraC"/>
</dbReference>
<keyword evidence="6" id="KW-1185">Reference proteome</keyword>
<dbReference type="OrthoDB" id="323290at2"/>
<dbReference type="SUPFAM" id="SSF46689">
    <property type="entry name" value="Homeodomain-like"/>
    <property type="match status" value="1"/>
</dbReference>
<name>A0A2K9PL85_9FLAO</name>
<keyword evidence="2" id="KW-0238">DNA-binding</keyword>